<reference evidence="1 2" key="1">
    <citation type="submission" date="2021-02" db="EMBL/GenBank/DDBJ databases">
        <title>Complete genome of Desulfoluna sp. strain ASN36.</title>
        <authorList>
            <person name="Takahashi A."/>
            <person name="Kojima H."/>
            <person name="Fukui M."/>
        </authorList>
    </citation>
    <scope>NUCLEOTIDE SEQUENCE [LARGE SCALE GENOMIC DNA]</scope>
    <source>
        <strain evidence="1 2">ASN36</strain>
    </source>
</reference>
<protein>
    <submittedName>
        <fullName evidence="1">Uncharacterized protein</fullName>
    </submittedName>
</protein>
<sequence>MNLEKKMELKGSLSPADAARYERRLAIMGMEPEQALDAIISDPTPATLVQSFPHQDLYFLVNDIGVEDALPVLAVASSAQWEFFLDVEVWHRDLLDADALTRWFDLLLKADPRRCVNWMVAEHTAFFESYLARYIEVRVREKDEDPSDFGPGWFTFDDWFYIRHREIPEGPVEDGAPYIHPGDRNDVVFSILQTLSTEDHPRFQSVLLEAVSVLSAEVEEESYRFHNVRLSEKGFLPFDEALAVYVPLSTDALRKGVRKTVPHDGPTVVPHSHTDVVSEGSLFSDALALVDDAVLLSSLQMEFAVLCNRVIAADQKPVRERAELAGVVKKVCGYISLGLEALNRDADTEKSLGAWLVEAGLEEIFRVGYGLAMGLKFKAERWRKESWLLGQGLSLSLLGEAWMGVTGGLLLNRPLYFDNYNTGGLYREFETLADIDATERVLSDVMGIDAVLSLIDPDPALFKGPNFTLKSLLLTLWVPAWLGDTDHTGPITMAQVKRLLSSIWAQEGEGQSISEEVKGHFLSWLADETGLDKVEVGERLAGALERLFAEVADEYGPIDPERADARFIHLFILDAASLG</sequence>
<keyword evidence="2" id="KW-1185">Reference proteome</keyword>
<evidence type="ECO:0000313" key="1">
    <source>
        <dbReference type="EMBL" id="BCS98778.1"/>
    </source>
</evidence>
<dbReference type="InterPro" id="IPR045750">
    <property type="entry name" value="DUF6178"/>
</dbReference>
<dbReference type="EMBL" id="AP024488">
    <property type="protein sequence ID" value="BCS98778.1"/>
    <property type="molecule type" value="Genomic_DNA"/>
</dbReference>
<organism evidence="1 2">
    <name type="scientific">Desulfoluna limicola</name>
    <dbReference type="NCBI Taxonomy" id="2810562"/>
    <lineage>
        <taxon>Bacteria</taxon>
        <taxon>Pseudomonadati</taxon>
        <taxon>Thermodesulfobacteriota</taxon>
        <taxon>Desulfobacteria</taxon>
        <taxon>Desulfobacterales</taxon>
        <taxon>Desulfolunaceae</taxon>
        <taxon>Desulfoluna</taxon>
    </lineage>
</organism>
<dbReference type="Pfam" id="PF19676">
    <property type="entry name" value="DUF6178"/>
    <property type="match status" value="1"/>
</dbReference>
<evidence type="ECO:0000313" key="2">
    <source>
        <dbReference type="Proteomes" id="UP001320148"/>
    </source>
</evidence>
<dbReference type="Proteomes" id="UP001320148">
    <property type="component" value="Chromosome"/>
</dbReference>
<accession>A0ABM7PML8</accession>
<gene>
    <name evidence="1" type="ORF">DSLASN_44100</name>
</gene>
<proteinExistence type="predicted"/>
<dbReference type="RefSeq" id="WP_236890152.1">
    <property type="nucleotide sequence ID" value="NZ_AP024488.1"/>
</dbReference>
<name>A0ABM7PML8_9BACT</name>